<organism evidence="1 2">
    <name type="scientific">Staphylococcus phage vB_SscM-1</name>
    <dbReference type="NCBI Taxonomy" id="1868844"/>
    <lineage>
        <taxon>Viruses</taxon>
        <taxon>Duplodnaviria</taxon>
        <taxon>Heunggongvirae</taxon>
        <taxon>Uroviricota</taxon>
        <taxon>Caudoviricetes</taxon>
        <taxon>Herelleviridae</taxon>
        <taxon>Twortvirinae</taxon>
        <taxon>Sciuriunavirus</taxon>
        <taxon>Sciuriunavirus SscM1</taxon>
    </lineage>
</organism>
<evidence type="ECO:0000313" key="2">
    <source>
        <dbReference type="Proteomes" id="UP000224459"/>
    </source>
</evidence>
<sequence length="122" mass="14557">MTWYDKFKDNVDTSKLDVDRLTEDLVKYVENTRPKIRKLDISNVEDTNLDKRKPLLQFVDYDNVVENICNVKDINEGLEKISQILKDSNYESHYFRTYEIEGMWHIDYGSHTTQFRVTKGDN</sequence>
<accession>A0A1X9I9S5</accession>
<evidence type="ECO:0000313" key="1">
    <source>
        <dbReference type="EMBL" id="ANT44793.1"/>
    </source>
</evidence>
<proteinExistence type="predicted"/>
<keyword evidence="2" id="KW-1185">Reference proteome</keyword>
<name>A0A1X9I9S5_9CAUD</name>
<protein>
    <submittedName>
        <fullName evidence="1">Uncharacterized protein</fullName>
    </submittedName>
</protein>
<dbReference type="Proteomes" id="UP000224459">
    <property type="component" value="Segment"/>
</dbReference>
<dbReference type="EMBL" id="KX171212">
    <property type="protein sequence ID" value="ANT44793.1"/>
    <property type="molecule type" value="Genomic_DNA"/>
</dbReference>
<reference evidence="2" key="1">
    <citation type="submission" date="2016-04" db="EMBL/GenBank/DDBJ databases">
        <authorList>
            <person name="Gasior T."/>
        </authorList>
    </citation>
    <scope>NUCLEOTIDE SEQUENCE [LARGE SCALE GENOMIC DNA]</scope>
</reference>
<gene>
    <name evidence="1" type="ORF">vB_SscM-1_129</name>
</gene>